<evidence type="ECO:0000313" key="1">
    <source>
        <dbReference type="EnsemblPlants" id="AVESA.00010b.r2.6DG1150060.1.CDS"/>
    </source>
</evidence>
<proteinExistence type="predicted"/>
<organism evidence="1 2">
    <name type="scientific">Avena sativa</name>
    <name type="common">Oat</name>
    <dbReference type="NCBI Taxonomy" id="4498"/>
    <lineage>
        <taxon>Eukaryota</taxon>
        <taxon>Viridiplantae</taxon>
        <taxon>Streptophyta</taxon>
        <taxon>Embryophyta</taxon>
        <taxon>Tracheophyta</taxon>
        <taxon>Spermatophyta</taxon>
        <taxon>Magnoliopsida</taxon>
        <taxon>Liliopsida</taxon>
        <taxon>Poales</taxon>
        <taxon>Poaceae</taxon>
        <taxon>BOP clade</taxon>
        <taxon>Pooideae</taxon>
        <taxon>Poodae</taxon>
        <taxon>Poeae</taxon>
        <taxon>Poeae Chloroplast Group 1 (Aveneae type)</taxon>
        <taxon>Aveninae</taxon>
        <taxon>Avena</taxon>
    </lineage>
</organism>
<protein>
    <submittedName>
        <fullName evidence="1">Uncharacterized protein</fullName>
    </submittedName>
</protein>
<reference evidence="1" key="1">
    <citation type="submission" date="2021-05" db="EMBL/GenBank/DDBJ databases">
        <authorList>
            <person name="Scholz U."/>
            <person name="Mascher M."/>
            <person name="Fiebig A."/>
        </authorList>
    </citation>
    <scope>NUCLEOTIDE SEQUENCE [LARGE SCALE GENOMIC DNA]</scope>
</reference>
<keyword evidence="2" id="KW-1185">Reference proteome</keyword>
<name>A0ACD5ZG59_AVESA</name>
<dbReference type="Proteomes" id="UP001732700">
    <property type="component" value="Chromosome 6D"/>
</dbReference>
<sequence length="359" mass="40594">MEATALSIGKSVLNGALGYAKSAVAEEVALQLGVQRDKAFVTDELEMMQSFLTVAHEERDEHNKVIRTWVKQVRDVAYGVEDSLRDFGIRVQKKSWWRIPRTILDRRHVAKQMKELRAKVEDVSQRNVRYRLIDGGSKSTELSGHSTSTAATVFGVDEARRHAARQQPQSKLNLAQLILKKEALGSDQIEVIGVWGTSGTVGHTSIISEAYENQIVKANFPCRAWVRVKRPFHLKEFVQSVVKQFRTATIEVIDALLEEAKSVHELAHEYGGCVNEKRYLIVLTDLSTIEEWHQIRTCFPENKLGNRIIVSTEQVEVASLCSGQESTALELRQLSTDQTIYAFYQQPRFSLGNFPVLIE</sequence>
<accession>A0ACD5ZG59</accession>
<dbReference type="EnsemblPlants" id="AVESA.00010b.r2.6DG1150060.1">
    <property type="protein sequence ID" value="AVESA.00010b.r2.6DG1150060.1.CDS"/>
    <property type="gene ID" value="AVESA.00010b.r2.6DG1150060"/>
</dbReference>
<evidence type="ECO:0000313" key="2">
    <source>
        <dbReference type="Proteomes" id="UP001732700"/>
    </source>
</evidence>
<reference evidence="1" key="2">
    <citation type="submission" date="2025-09" db="UniProtKB">
        <authorList>
            <consortium name="EnsemblPlants"/>
        </authorList>
    </citation>
    <scope>IDENTIFICATION</scope>
</reference>